<keyword evidence="3" id="KW-1003">Cell membrane</keyword>
<evidence type="ECO:0000313" key="12">
    <source>
        <dbReference type="Proteomes" id="UP000031643"/>
    </source>
</evidence>
<keyword evidence="4 8" id="KW-0812">Transmembrane</keyword>
<dbReference type="EMBL" id="AP014648">
    <property type="protein sequence ID" value="BAQ15650.1"/>
    <property type="molecule type" value="Genomic_DNA"/>
</dbReference>
<evidence type="ECO:0000259" key="10">
    <source>
        <dbReference type="Pfam" id="PF21082"/>
    </source>
</evidence>
<dbReference type="PANTHER" id="PTHR30347">
    <property type="entry name" value="POTASSIUM CHANNEL RELATED"/>
    <property type="match status" value="1"/>
</dbReference>
<evidence type="ECO:0000256" key="2">
    <source>
        <dbReference type="ARBA" id="ARBA00008017"/>
    </source>
</evidence>
<proteinExistence type="inferred from homology"/>
<keyword evidence="12" id="KW-1185">Reference proteome</keyword>
<dbReference type="GO" id="GO:0008381">
    <property type="term" value="F:mechanosensitive monoatomic ion channel activity"/>
    <property type="evidence" value="ECO:0007669"/>
    <property type="project" value="UniProtKB-ARBA"/>
</dbReference>
<dbReference type="Pfam" id="PF00924">
    <property type="entry name" value="MS_channel_2nd"/>
    <property type="match status" value="1"/>
</dbReference>
<comment type="subcellular location">
    <subcellularLocation>
        <location evidence="1">Cell membrane</location>
        <topology evidence="1">Multi-pass membrane protein</topology>
    </subcellularLocation>
</comment>
<feature type="transmembrane region" description="Helical" evidence="8">
    <location>
        <begin position="394"/>
        <end position="416"/>
    </location>
</feature>
<feature type="transmembrane region" description="Helical" evidence="8">
    <location>
        <begin position="528"/>
        <end position="550"/>
    </location>
</feature>
<accession>A0A0A8JYH0</accession>
<keyword evidence="5 8" id="KW-1133">Transmembrane helix</keyword>
<feature type="transmembrane region" description="Helical" evidence="8">
    <location>
        <begin position="255"/>
        <end position="280"/>
    </location>
</feature>
<dbReference type="InterPro" id="IPR023408">
    <property type="entry name" value="MscS_beta-dom_sf"/>
</dbReference>
<feature type="coiled-coil region" evidence="7">
    <location>
        <begin position="116"/>
        <end position="143"/>
    </location>
</feature>
<evidence type="ECO:0000256" key="1">
    <source>
        <dbReference type="ARBA" id="ARBA00004651"/>
    </source>
</evidence>
<sequence>MGFLLTLVASPLAIAQDGTKTPVAEAGAPEAIVADPGVLAFSEKLDKWRAKIEAAEREIADSSTTDEDLRTIPDELEGLRQTIVDRRAKLRPNLEDRRERLAKLGPAPEDGAPPESDEIAKQRKQLEDEVADLDGKLKQADVLFVRAGQVIDQANEARRDRFTDSLFRPVPNLYSSILPTALETLPQQFVRIFAESEERIAEAWSKGVLVFGLLVFAPFGAAYATSRFVRRLAPSAVEAGQPASLQDRGIAVIKALLRTCLPIFAGLAAFGLIAVSAGLAGPTLDAFLPQALFAIAWAALLASLVRETLVPEDGVQRIVHATDAVAWKVAVLLWALIAVWLLDKLFVLKDLIVFTPYQVSVFRSTLFAALCGLLLASVLWTIHKGPQIRQAALSGWRGWLFSLAAVLTGAILLAMLLGYASLAQFIGTHAVSTAGVVWIMYLLHLGAESISSVSVISGQAIDDDAEEDEDMGAPSLLTMRIIASLFLDIAILAVGITILLLLWRFDWVEVHSWIKAAFFGFQFGPIRISLQSLLIALGVFALGLALTRFVQRWVTGRVFAGRRSESGLHESIRIGIGYLGFVLAALAGISYLGVDFSNLAIIAGALSVGIGFGLQSIFNNFVSGLILLAERPIKIGDYIRVGDQEGTVKKISVRSTEIETIHRQSVIVPNATLITDPVVNWMHLDKSCRLDLPVGVDYGTDMELLSSTLLQVARSHRGVLKHPPPVVHFAGFGDSSLDFELRVFLRDVRERITTSSALRFAILAALRDANITIPFPQRDVHVRGGSPEDGV</sequence>
<gene>
    <name evidence="11" type="ORF">GL4_0180</name>
</gene>
<name>A0A0A8JYH0_9HYPH</name>
<reference evidence="11 12" key="1">
    <citation type="submission" date="2014-09" db="EMBL/GenBank/DDBJ databases">
        <title>Genome sequencing of Methyloceanibacter caenitepidi Gela4.</title>
        <authorList>
            <person name="Takeuchi M."/>
            <person name="Susumu S."/>
            <person name="Kamagata Y."/>
            <person name="Oshima K."/>
            <person name="Hattori M."/>
            <person name="Iwasaki W."/>
        </authorList>
    </citation>
    <scope>NUCLEOTIDE SEQUENCE [LARGE SCALE GENOMIC DNA]</scope>
    <source>
        <strain evidence="11 12">Gela4</strain>
    </source>
</reference>
<feature type="transmembrane region" description="Helical" evidence="8">
    <location>
        <begin position="325"/>
        <end position="342"/>
    </location>
</feature>
<dbReference type="AlphaFoldDB" id="A0A0A8JYH0"/>
<dbReference type="PANTHER" id="PTHR30347:SF1">
    <property type="entry name" value="MECHANOSENSITIVE CHANNEL MSCK"/>
    <property type="match status" value="1"/>
</dbReference>
<organism evidence="11 12">
    <name type="scientific">Methyloceanibacter caenitepidi</name>
    <dbReference type="NCBI Taxonomy" id="1384459"/>
    <lineage>
        <taxon>Bacteria</taxon>
        <taxon>Pseudomonadati</taxon>
        <taxon>Pseudomonadota</taxon>
        <taxon>Alphaproteobacteria</taxon>
        <taxon>Hyphomicrobiales</taxon>
        <taxon>Hyphomicrobiaceae</taxon>
        <taxon>Methyloceanibacter</taxon>
    </lineage>
</organism>
<feature type="transmembrane region" description="Helical" evidence="8">
    <location>
        <begin position="571"/>
        <end position="593"/>
    </location>
</feature>
<keyword evidence="6 8" id="KW-0472">Membrane</keyword>
<feature type="domain" description="Mechanosensitive ion channel MscS C-terminal" evidence="10">
    <location>
        <begin position="692"/>
        <end position="773"/>
    </location>
</feature>
<dbReference type="SUPFAM" id="SSF82861">
    <property type="entry name" value="Mechanosensitive channel protein MscS (YggB), transmembrane region"/>
    <property type="match status" value="1"/>
</dbReference>
<evidence type="ECO:0000256" key="8">
    <source>
        <dbReference type="SAM" id="Phobius"/>
    </source>
</evidence>
<dbReference type="RefSeq" id="WP_052464009.1">
    <property type="nucleotide sequence ID" value="NZ_AP014648.1"/>
</dbReference>
<evidence type="ECO:0000256" key="5">
    <source>
        <dbReference type="ARBA" id="ARBA00022989"/>
    </source>
</evidence>
<dbReference type="STRING" id="1384459.GL4_0180"/>
<dbReference type="Proteomes" id="UP000031643">
    <property type="component" value="Chromosome"/>
</dbReference>
<evidence type="ECO:0000259" key="9">
    <source>
        <dbReference type="Pfam" id="PF00924"/>
    </source>
</evidence>
<dbReference type="InterPro" id="IPR011066">
    <property type="entry name" value="MscS_channel_C_sf"/>
</dbReference>
<evidence type="ECO:0000256" key="7">
    <source>
        <dbReference type="SAM" id="Coils"/>
    </source>
</evidence>
<feature type="domain" description="Mechanosensitive ion channel MscS" evidence="9">
    <location>
        <begin position="617"/>
        <end position="682"/>
    </location>
</feature>
<dbReference type="Gene3D" id="2.30.30.60">
    <property type="match status" value="1"/>
</dbReference>
<evidence type="ECO:0000256" key="6">
    <source>
        <dbReference type="ARBA" id="ARBA00023136"/>
    </source>
</evidence>
<feature type="transmembrane region" description="Helical" evidence="8">
    <location>
        <begin position="203"/>
        <end position="224"/>
    </location>
</feature>
<dbReference type="InterPro" id="IPR006685">
    <property type="entry name" value="MscS_channel_2nd"/>
</dbReference>
<feature type="transmembrane region" description="Helical" evidence="8">
    <location>
        <begin position="481"/>
        <end position="503"/>
    </location>
</feature>
<dbReference type="KEGG" id="mcg:GL4_0180"/>
<comment type="similarity">
    <text evidence="2">Belongs to the MscS (TC 1.A.23) family.</text>
</comment>
<dbReference type="InterPro" id="IPR010920">
    <property type="entry name" value="LSM_dom_sf"/>
</dbReference>
<dbReference type="GO" id="GO:0005886">
    <property type="term" value="C:plasma membrane"/>
    <property type="evidence" value="ECO:0007669"/>
    <property type="project" value="UniProtKB-SubCell"/>
</dbReference>
<keyword evidence="7" id="KW-0175">Coiled coil</keyword>
<evidence type="ECO:0000313" key="11">
    <source>
        <dbReference type="EMBL" id="BAQ15650.1"/>
    </source>
</evidence>
<evidence type="ECO:0000256" key="3">
    <source>
        <dbReference type="ARBA" id="ARBA00022475"/>
    </source>
</evidence>
<dbReference type="SUPFAM" id="SSF82689">
    <property type="entry name" value="Mechanosensitive channel protein MscS (YggB), C-terminal domain"/>
    <property type="match status" value="1"/>
</dbReference>
<dbReference type="Pfam" id="PF21082">
    <property type="entry name" value="MS_channel_3rd"/>
    <property type="match status" value="1"/>
</dbReference>
<dbReference type="Gene3D" id="3.30.70.100">
    <property type="match status" value="1"/>
</dbReference>
<dbReference type="InterPro" id="IPR052702">
    <property type="entry name" value="MscS-like_channel"/>
</dbReference>
<feature type="transmembrane region" description="Helical" evidence="8">
    <location>
        <begin position="599"/>
        <end position="628"/>
    </location>
</feature>
<feature type="coiled-coil region" evidence="7">
    <location>
        <begin position="38"/>
        <end position="65"/>
    </location>
</feature>
<feature type="transmembrane region" description="Helical" evidence="8">
    <location>
        <begin position="362"/>
        <end position="382"/>
    </location>
</feature>
<dbReference type="SUPFAM" id="SSF50182">
    <property type="entry name" value="Sm-like ribonucleoproteins"/>
    <property type="match status" value="1"/>
</dbReference>
<protein>
    <submittedName>
        <fullName evidence="11">Potassium efflux system KefA protein / Small-conductance mechanosensitive channel</fullName>
    </submittedName>
</protein>
<dbReference type="InterPro" id="IPR049278">
    <property type="entry name" value="MS_channel_C"/>
</dbReference>
<evidence type="ECO:0000256" key="4">
    <source>
        <dbReference type="ARBA" id="ARBA00022692"/>
    </source>
</evidence>
<dbReference type="Gene3D" id="1.10.287.1260">
    <property type="match status" value="1"/>
</dbReference>
<dbReference type="InterPro" id="IPR011014">
    <property type="entry name" value="MscS_channel_TM-2"/>
</dbReference>
<feature type="transmembrane region" description="Helical" evidence="8">
    <location>
        <begin position="422"/>
        <end position="443"/>
    </location>
</feature>
<dbReference type="HOGENOM" id="CLU_011796_1_0_5"/>
<feature type="transmembrane region" description="Helical" evidence="8">
    <location>
        <begin position="286"/>
        <end position="305"/>
    </location>
</feature>